<dbReference type="Pfam" id="PF05099">
    <property type="entry name" value="TerB"/>
    <property type="match status" value="1"/>
</dbReference>
<dbReference type="Proteomes" id="UP000325286">
    <property type="component" value="Chromosome"/>
</dbReference>
<evidence type="ECO:0000313" key="3">
    <source>
        <dbReference type="Proteomes" id="UP000325286"/>
    </source>
</evidence>
<proteinExistence type="predicted"/>
<dbReference type="CDD" id="cd07177">
    <property type="entry name" value="terB_like"/>
    <property type="match status" value="1"/>
</dbReference>
<protein>
    <submittedName>
        <fullName evidence="2">Tellurite resistance protein TerB</fullName>
    </submittedName>
</protein>
<dbReference type="KEGG" id="rul:UC8_11110"/>
<name>A0A5B9QNC5_9BACT</name>
<gene>
    <name evidence="2" type="ORF">UC8_11110</name>
</gene>
<sequence length="221" mass="24943">MTCSLGVPLIVIGSMNLTRTLARGDFSCPHCGRLQAYRLRARRPFLTVYLIPMIPLGDRERFVQCQQCRNRFDPAVLERDSPSTSRLTASNSSAAEAFEQQWLRAALLVVIEHGQMTEPEIAALQRIGTQLAHRPVEREELGQLCSSAYQNRISAKHYVQSVAHLWSDEQKQTVMQACFLAASIDGDLQPPQMELLQTLKQEMQLTDEEFQQAIEAAVELE</sequence>
<dbReference type="SUPFAM" id="SSF158682">
    <property type="entry name" value="TerB-like"/>
    <property type="match status" value="1"/>
</dbReference>
<keyword evidence="3" id="KW-1185">Reference proteome</keyword>
<dbReference type="EMBL" id="CP042914">
    <property type="protein sequence ID" value="QEG39150.1"/>
    <property type="molecule type" value="Genomic_DNA"/>
</dbReference>
<dbReference type="InterPro" id="IPR007791">
    <property type="entry name" value="DjlA_N"/>
</dbReference>
<dbReference type="RefSeq" id="WP_068142376.1">
    <property type="nucleotide sequence ID" value="NZ_CP042914.1"/>
</dbReference>
<reference evidence="2 3" key="1">
    <citation type="submission" date="2019-08" db="EMBL/GenBank/DDBJ databases">
        <title>Deep-cultivation of Planctomycetes and their phenomic and genomic characterization uncovers novel biology.</title>
        <authorList>
            <person name="Wiegand S."/>
            <person name="Jogler M."/>
            <person name="Boedeker C."/>
            <person name="Pinto D."/>
            <person name="Vollmers J."/>
            <person name="Rivas-Marin E."/>
            <person name="Kohn T."/>
            <person name="Peeters S.H."/>
            <person name="Heuer A."/>
            <person name="Rast P."/>
            <person name="Oberbeckmann S."/>
            <person name="Bunk B."/>
            <person name="Jeske O."/>
            <person name="Meyerdierks A."/>
            <person name="Storesund J.E."/>
            <person name="Kallscheuer N."/>
            <person name="Luecker S."/>
            <person name="Lage O.M."/>
            <person name="Pohl T."/>
            <person name="Merkel B.J."/>
            <person name="Hornburger P."/>
            <person name="Mueller R.-W."/>
            <person name="Bruemmer F."/>
            <person name="Labrenz M."/>
            <person name="Spormann A.M."/>
            <person name="Op den Camp H."/>
            <person name="Overmann J."/>
            <person name="Amann R."/>
            <person name="Jetten M.S.M."/>
            <person name="Mascher T."/>
            <person name="Medema M.H."/>
            <person name="Devos D.P."/>
            <person name="Kaster A.-K."/>
            <person name="Ovreas L."/>
            <person name="Rohde M."/>
            <person name="Galperin M.Y."/>
            <person name="Jogler C."/>
        </authorList>
    </citation>
    <scope>NUCLEOTIDE SEQUENCE [LARGE SCALE GENOMIC DNA]</scope>
    <source>
        <strain evidence="2 3">UC8</strain>
    </source>
</reference>
<evidence type="ECO:0000313" key="2">
    <source>
        <dbReference type="EMBL" id="QEG39150.1"/>
    </source>
</evidence>
<evidence type="ECO:0000259" key="1">
    <source>
        <dbReference type="Pfam" id="PF05099"/>
    </source>
</evidence>
<accession>A0A5B9QNC5</accession>
<dbReference type="AlphaFoldDB" id="A0A5B9QNC5"/>
<dbReference type="Gene3D" id="1.10.3680.10">
    <property type="entry name" value="TerB-like"/>
    <property type="match status" value="1"/>
</dbReference>
<feature type="domain" description="Co-chaperone DjlA N-terminal" evidence="1">
    <location>
        <begin position="112"/>
        <end position="213"/>
    </location>
</feature>
<organism evidence="2 3">
    <name type="scientific">Roseimaritima ulvae</name>
    <dbReference type="NCBI Taxonomy" id="980254"/>
    <lineage>
        <taxon>Bacteria</taxon>
        <taxon>Pseudomonadati</taxon>
        <taxon>Planctomycetota</taxon>
        <taxon>Planctomycetia</taxon>
        <taxon>Pirellulales</taxon>
        <taxon>Pirellulaceae</taxon>
        <taxon>Roseimaritima</taxon>
    </lineage>
</organism>
<dbReference type="InterPro" id="IPR029024">
    <property type="entry name" value="TerB-like"/>
</dbReference>
<dbReference type="OrthoDB" id="1261251at2"/>